<dbReference type="EMBL" id="JABANO010023830">
    <property type="protein sequence ID" value="KAF4722879.1"/>
    <property type="molecule type" value="Genomic_DNA"/>
</dbReference>
<protein>
    <submittedName>
        <fullName evidence="2">Uncharacterized protein</fullName>
    </submittedName>
</protein>
<evidence type="ECO:0000313" key="3">
    <source>
        <dbReference type="Proteomes" id="UP000553632"/>
    </source>
</evidence>
<dbReference type="Proteomes" id="UP000553632">
    <property type="component" value="Unassembled WGS sequence"/>
</dbReference>
<gene>
    <name evidence="2" type="ORF">FOZ63_005753</name>
</gene>
<evidence type="ECO:0000256" key="1">
    <source>
        <dbReference type="SAM" id="SignalP"/>
    </source>
</evidence>
<feature type="signal peptide" evidence="1">
    <location>
        <begin position="1"/>
        <end position="20"/>
    </location>
</feature>
<proteinExistence type="predicted"/>
<comment type="caution">
    <text evidence="2">The sequence shown here is derived from an EMBL/GenBank/DDBJ whole genome shotgun (WGS) entry which is preliminary data.</text>
</comment>
<feature type="chain" id="PRO_5029524838" evidence="1">
    <location>
        <begin position="21"/>
        <end position="481"/>
    </location>
</feature>
<accession>A0A7J6RQ37</accession>
<reference evidence="2 3" key="1">
    <citation type="submission" date="2020-04" db="EMBL/GenBank/DDBJ databases">
        <title>Perkinsus olseni comparative genomics.</title>
        <authorList>
            <person name="Bogema D.R."/>
        </authorList>
    </citation>
    <scope>NUCLEOTIDE SEQUENCE [LARGE SCALE GENOMIC DNA]</scope>
    <source>
        <strain evidence="2 3">ATCC PRA-207</strain>
    </source>
</reference>
<sequence length="481" mass="54829">MIKLIQRSLMIVQLLVCVTGQDVGRFEFSLDEFSMSYSVYEDHRVGFTFKMNDKPAFADGPYHLLKKLGSTYEVDLNNTFEGADYWYQNIDLSLPGKKFLEGDLTLLYYLTANAVSVNFRGRGILLTRVGFGINPGLYLYRSPDSPNLKVIYDIYADGDVRMQVECVGNPTHYELFKFKSVDRQYLHYVVDSTEQAALEKYLDAIKKFCPTANLKKGVDLSWATFATDSSVARTSPMMKLIQPWLMLVQLLMCVTGQDVGKFAFSSNEFYMAFSVYEDHRVGITFKVDGKAAFADGLYPLLKTSGHTYEVDFRKTYVGVDHWYQAIDLLFPGKRFRKGDLAFLFYNTADSITVNFRDRGVLLTRVGFGINPGIYLYRSPDAPRLKVVYDIYADGGVRMQVWCDGGPSHYELFKFNRADRPYVHYVVDPTEQAALDRYLDDIKRTCPTLNLKKGRDLSVVTFATGVTVVIPVEGVRRLLQKL</sequence>
<organism evidence="2 3">
    <name type="scientific">Perkinsus olseni</name>
    <name type="common">Perkinsus atlanticus</name>
    <dbReference type="NCBI Taxonomy" id="32597"/>
    <lineage>
        <taxon>Eukaryota</taxon>
        <taxon>Sar</taxon>
        <taxon>Alveolata</taxon>
        <taxon>Perkinsozoa</taxon>
        <taxon>Perkinsea</taxon>
        <taxon>Perkinsida</taxon>
        <taxon>Perkinsidae</taxon>
        <taxon>Perkinsus</taxon>
    </lineage>
</organism>
<name>A0A7J6RQ37_PEROL</name>
<evidence type="ECO:0000313" key="2">
    <source>
        <dbReference type="EMBL" id="KAF4722879.1"/>
    </source>
</evidence>
<keyword evidence="1" id="KW-0732">Signal</keyword>
<dbReference type="AlphaFoldDB" id="A0A7J6RQ37"/>
<keyword evidence="3" id="KW-1185">Reference proteome</keyword>